<reference evidence="1 2" key="1">
    <citation type="submission" date="2015-06" db="EMBL/GenBank/DDBJ databases">
        <authorList>
            <person name="Zeng Y."/>
            <person name="Huang Y."/>
        </authorList>
    </citation>
    <scope>NUCLEOTIDE SEQUENCE [LARGE SCALE GENOMIC DNA]</scope>
    <source>
        <strain evidence="1 2">PQ-2</strain>
    </source>
</reference>
<dbReference type="RefSeq" id="WP_047822263.1">
    <property type="nucleotide sequence ID" value="NZ_CP011770.1"/>
</dbReference>
<gene>
    <name evidence="1" type="ORF">AB433_15500</name>
</gene>
<sequence length="101" mass="10695">MHTKTAVIAIVALMVGFGSGFMLRPVIAPAETATLGALGAHLPIPADEARGTQYFEANLKEARQVAEQCREGMVRGGECANAETAIIEAEGEENFDAFMGR</sequence>
<protein>
    <submittedName>
        <fullName evidence="1">Uncharacterized protein</fullName>
    </submittedName>
</protein>
<dbReference type="Proteomes" id="UP000035287">
    <property type="component" value="Chromosome"/>
</dbReference>
<evidence type="ECO:0000313" key="1">
    <source>
        <dbReference type="EMBL" id="AKM11054.1"/>
    </source>
</evidence>
<proteinExistence type="predicted"/>
<dbReference type="KEGG" id="cna:AB433_15500"/>
<organism evidence="1 2">
    <name type="scientific">Croceicoccus naphthovorans</name>
    <dbReference type="NCBI Taxonomy" id="1348774"/>
    <lineage>
        <taxon>Bacteria</taxon>
        <taxon>Pseudomonadati</taxon>
        <taxon>Pseudomonadota</taxon>
        <taxon>Alphaproteobacteria</taxon>
        <taxon>Sphingomonadales</taxon>
        <taxon>Erythrobacteraceae</taxon>
        <taxon>Croceicoccus</taxon>
    </lineage>
</organism>
<accession>A0A0G3XKF3</accession>
<dbReference type="OrthoDB" id="7472464at2"/>
<name>A0A0G3XKF3_9SPHN</name>
<keyword evidence="2" id="KW-1185">Reference proteome</keyword>
<dbReference type="AlphaFoldDB" id="A0A0G3XKF3"/>
<dbReference type="EMBL" id="CP011770">
    <property type="protein sequence ID" value="AKM11054.1"/>
    <property type="molecule type" value="Genomic_DNA"/>
</dbReference>
<dbReference type="PATRIC" id="fig|1348774.3.peg.3261"/>
<evidence type="ECO:0000313" key="2">
    <source>
        <dbReference type="Proteomes" id="UP000035287"/>
    </source>
</evidence>